<evidence type="ECO:0000313" key="6">
    <source>
        <dbReference type="Proteomes" id="UP000683428"/>
    </source>
</evidence>
<dbReference type="EMBL" id="CP064782">
    <property type="protein sequence ID" value="QWT48004.1"/>
    <property type="molecule type" value="Genomic_DNA"/>
</dbReference>
<keyword evidence="6" id="KW-1185">Reference proteome</keyword>
<dbReference type="Pfam" id="PF00072">
    <property type="entry name" value="Response_reg"/>
    <property type="match status" value="1"/>
</dbReference>
<dbReference type="InterPro" id="IPR058245">
    <property type="entry name" value="NreC/VraR/RcsB-like_REC"/>
</dbReference>
<evidence type="ECO:0000259" key="4">
    <source>
        <dbReference type="PROSITE" id="PS50110"/>
    </source>
</evidence>
<dbReference type="CDD" id="cd17535">
    <property type="entry name" value="REC_NarL-like"/>
    <property type="match status" value="1"/>
</dbReference>
<dbReference type="GO" id="GO:0000160">
    <property type="term" value="P:phosphorelay signal transduction system"/>
    <property type="evidence" value="ECO:0007669"/>
    <property type="project" value="InterPro"/>
</dbReference>
<keyword evidence="1 2" id="KW-0597">Phosphoprotein</keyword>
<dbReference type="PANTHER" id="PTHR45566">
    <property type="entry name" value="HTH-TYPE TRANSCRIPTIONAL REGULATOR YHJB-RELATED"/>
    <property type="match status" value="1"/>
</dbReference>
<dbReference type="PROSITE" id="PS50110">
    <property type="entry name" value="RESPONSE_REGULATORY"/>
    <property type="match status" value="1"/>
</dbReference>
<name>A0A975XTR3_9RHOO</name>
<feature type="domain" description="Response regulatory" evidence="4">
    <location>
        <begin position="3"/>
        <end position="120"/>
    </location>
</feature>
<dbReference type="KEGG" id="aiq:Azoinq_08955"/>
<evidence type="ECO:0000256" key="1">
    <source>
        <dbReference type="ARBA" id="ARBA00022553"/>
    </source>
</evidence>
<dbReference type="SMART" id="SM00448">
    <property type="entry name" value="REC"/>
    <property type="match status" value="1"/>
</dbReference>
<dbReference type="Pfam" id="PF00196">
    <property type="entry name" value="GerE"/>
    <property type="match status" value="1"/>
</dbReference>
<evidence type="ECO:0000256" key="2">
    <source>
        <dbReference type="PROSITE-ProRule" id="PRU00169"/>
    </source>
</evidence>
<dbReference type="InterPro" id="IPR000792">
    <property type="entry name" value="Tscrpt_reg_LuxR_C"/>
</dbReference>
<dbReference type="Proteomes" id="UP000683428">
    <property type="component" value="Chromosome"/>
</dbReference>
<dbReference type="InterPro" id="IPR001789">
    <property type="entry name" value="Sig_transdc_resp-reg_receiver"/>
</dbReference>
<dbReference type="CDD" id="cd06170">
    <property type="entry name" value="LuxR_C_like"/>
    <property type="match status" value="1"/>
</dbReference>
<feature type="modified residue" description="4-aspartylphosphate" evidence="2">
    <location>
        <position position="55"/>
    </location>
</feature>
<dbReference type="GO" id="GO:0006355">
    <property type="term" value="P:regulation of DNA-templated transcription"/>
    <property type="evidence" value="ECO:0007669"/>
    <property type="project" value="InterPro"/>
</dbReference>
<feature type="domain" description="HTH luxR-type" evidence="3">
    <location>
        <begin position="148"/>
        <end position="213"/>
    </location>
</feature>
<accession>A0A975XTR3</accession>
<organism evidence="5 6">
    <name type="scientific">Azospira inquinata</name>
    <dbReference type="NCBI Taxonomy" id="2785627"/>
    <lineage>
        <taxon>Bacteria</taxon>
        <taxon>Pseudomonadati</taxon>
        <taxon>Pseudomonadota</taxon>
        <taxon>Betaproteobacteria</taxon>
        <taxon>Rhodocyclales</taxon>
        <taxon>Rhodocyclaceae</taxon>
        <taxon>Azospira</taxon>
    </lineage>
</organism>
<sequence length="216" mass="23213">MLKLLVIEDHALVREGLVQVLHQLEDKMEVLEAGTCEAGLALMAQTPELDLVLLDLALPGMDGMTCLSEVREHYPAVPVVIVSAYDDAHTVNRALKHGASGFIPKAYSTDRLLAALRSVLDGNIYTPDRLMPVSMGVDLAPPAAVKEAEPSEFGLTERQAEVLGLMTKGKSNRDIANLLGLSEGTVKIHITAIFKALGVNSRTQALVAVTRLGIRL</sequence>
<reference evidence="5" key="1">
    <citation type="submission" date="2020-11" db="EMBL/GenBank/DDBJ databases">
        <title>Azospira inquinata sp. nov.</title>
        <authorList>
            <person name="Moe W.M."/>
            <person name="Mikes M.C."/>
        </authorList>
    </citation>
    <scope>NUCLEOTIDE SEQUENCE</scope>
    <source>
        <strain evidence="5">Azo-3</strain>
    </source>
</reference>
<dbReference type="SMART" id="SM00421">
    <property type="entry name" value="HTH_LUXR"/>
    <property type="match status" value="1"/>
</dbReference>
<dbReference type="PROSITE" id="PS50043">
    <property type="entry name" value="HTH_LUXR_2"/>
    <property type="match status" value="1"/>
</dbReference>
<evidence type="ECO:0000313" key="5">
    <source>
        <dbReference type="EMBL" id="QWT48004.1"/>
    </source>
</evidence>
<dbReference type="RefSeq" id="WP_216178409.1">
    <property type="nucleotide sequence ID" value="NZ_CP064782.1"/>
</dbReference>
<evidence type="ECO:0000259" key="3">
    <source>
        <dbReference type="PROSITE" id="PS50043"/>
    </source>
</evidence>
<dbReference type="PANTHER" id="PTHR45566:SF1">
    <property type="entry name" value="HTH-TYPE TRANSCRIPTIONAL REGULATOR YHJB-RELATED"/>
    <property type="match status" value="1"/>
</dbReference>
<protein>
    <submittedName>
        <fullName evidence="5">Response regulator transcription factor</fullName>
    </submittedName>
</protein>
<dbReference type="InterPro" id="IPR051015">
    <property type="entry name" value="EvgA-like"/>
</dbReference>
<gene>
    <name evidence="5" type="ORF">Azoinq_08955</name>
</gene>
<proteinExistence type="predicted"/>
<dbReference type="AlphaFoldDB" id="A0A975XTR3"/>